<evidence type="ECO:0000259" key="1">
    <source>
        <dbReference type="Pfam" id="PF22936"/>
    </source>
</evidence>
<dbReference type="Gramene" id="C.cajan_44676.t">
    <property type="protein sequence ID" value="C.cajan_44676.t"/>
    <property type="gene ID" value="C.cajan_44676"/>
</dbReference>
<sequence length="92" mass="10829">MEAKTKFSQFFSPIFDLKTLDLWEAIEEDYDISMLLDNTTLKLISNVLYVSDINQNLLSVAQLLEKCYKVLFEDKNYVIIDINNKEVFNVHM</sequence>
<protein>
    <recommendedName>
        <fullName evidence="1">Retrovirus-related Pol polyprotein from transposon TNT 1-94-like beta-barrel domain-containing protein</fullName>
    </recommendedName>
</protein>
<proteinExistence type="predicted"/>
<dbReference type="AlphaFoldDB" id="A0A151QQS5"/>
<keyword evidence="3" id="KW-1185">Reference proteome</keyword>
<dbReference type="Proteomes" id="UP000075243">
    <property type="component" value="Unassembled WGS sequence"/>
</dbReference>
<accession>A0A151QQS5</accession>
<evidence type="ECO:0000313" key="2">
    <source>
        <dbReference type="EMBL" id="KYP32648.1"/>
    </source>
</evidence>
<dbReference type="InterPro" id="IPR054722">
    <property type="entry name" value="PolX-like_BBD"/>
</dbReference>
<dbReference type="EMBL" id="KQ485182">
    <property type="protein sequence ID" value="KYP32648.1"/>
    <property type="molecule type" value="Genomic_DNA"/>
</dbReference>
<evidence type="ECO:0000313" key="3">
    <source>
        <dbReference type="Proteomes" id="UP000075243"/>
    </source>
</evidence>
<organism evidence="2 3">
    <name type="scientific">Cajanus cajan</name>
    <name type="common">Pigeon pea</name>
    <name type="synonym">Cajanus indicus</name>
    <dbReference type="NCBI Taxonomy" id="3821"/>
    <lineage>
        <taxon>Eukaryota</taxon>
        <taxon>Viridiplantae</taxon>
        <taxon>Streptophyta</taxon>
        <taxon>Embryophyta</taxon>
        <taxon>Tracheophyta</taxon>
        <taxon>Spermatophyta</taxon>
        <taxon>Magnoliopsida</taxon>
        <taxon>eudicotyledons</taxon>
        <taxon>Gunneridae</taxon>
        <taxon>Pentapetalae</taxon>
        <taxon>rosids</taxon>
        <taxon>fabids</taxon>
        <taxon>Fabales</taxon>
        <taxon>Fabaceae</taxon>
        <taxon>Papilionoideae</taxon>
        <taxon>50 kb inversion clade</taxon>
        <taxon>NPAAA clade</taxon>
        <taxon>indigoferoid/millettioid clade</taxon>
        <taxon>Phaseoleae</taxon>
        <taxon>Cajanus</taxon>
    </lineage>
</organism>
<dbReference type="Pfam" id="PF22936">
    <property type="entry name" value="Pol_BBD"/>
    <property type="match status" value="1"/>
</dbReference>
<name>A0A151QQS5_CAJCA</name>
<reference evidence="2" key="1">
    <citation type="journal article" date="2012" name="Nat. Biotechnol.">
        <title>Draft genome sequence of pigeonpea (Cajanus cajan), an orphan legume crop of resource-poor farmers.</title>
        <authorList>
            <person name="Varshney R.K."/>
            <person name="Chen W."/>
            <person name="Li Y."/>
            <person name="Bharti A.K."/>
            <person name="Saxena R.K."/>
            <person name="Schlueter J.A."/>
            <person name="Donoghue M.T."/>
            <person name="Azam S."/>
            <person name="Fan G."/>
            <person name="Whaley A.M."/>
            <person name="Farmer A.D."/>
            <person name="Sheridan J."/>
            <person name="Iwata A."/>
            <person name="Tuteja R."/>
            <person name="Penmetsa R.V."/>
            <person name="Wu W."/>
            <person name="Upadhyaya H.D."/>
            <person name="Yang S.P."/>
            <person name="Shah T."/>
            <person name="Saxena K.B."/>
            <person name="Michael T."/>
            <person name="McCombie W.R."/>
            <person name="Yang B."/>
            <person name="Zhang G."/>
            <person name="Yang H."/>
            <person name="Wang J."/>
            <person name="Spillane C."/>
            <person name="Cook D.R."/>
            <person name="May G.D."/>
            <person name="Xu X."/>
            <person name="Jackson S.A."/>
        </authorList>
    </citation>
    <scope>NUCLEOTIDE SEQUENCE [LARGE SCALE GENOMIC DNA]</scope>
</reference>
<feature type="domain" description="Retrovirus-related Pol polyprotein from transposon TNT 1-94-like beta-barrel" evidence="1">
    <location>
        <begin position="32"/>
        <end position="68"/>
    </location>
</feature>
<gene>
    <name evidence="2" type="ORF">KK1_046609</name>
</gene>